<sequence>MRTRNNQDIVIEKNKVTRRGINFSYSESFSKTTELTTENYPEWKRKILYLLSINKLTRYVMKPIVNKLRKKDIKDDLSNYIEDELDETFVYGKGTSDVDIDNDITIKWIIMNSLGEESQKLVEGNEKTGFIMWNILKGTFTISI</sequence>
<evidence type="ECO:0008006" key="3">
    <source>
        <dbReference type="Google" id="ProtNLM"/>
    </source>
</evidence>
<comment type="caution">
    <text evidence="1">The sequence shown here is derived from an EMBL/GenBank/DDBJ whole genome shotgun (WGS) entry which is preliminary data.</text>
</comment>
<organism evidence="1 2">
    <name type="scientific">Neocallimastix californiae</name>
    <dbReference type="NCBI Taxonomy" id="1754190"/>
    <lineage>
        <taxon>Eukaryota</taxon>
        <taxon>Fungi</taxon>
        <taxon>Fungi incertae sedis</taxon>
        <taxon>Chytridiomycota</taxon>
        <taxon>Chytridiomycota incertae sedis</taxon>
        <taxon>Neocallimastigomycetes</taxon>
        <taxon>Neocallimastigales</taxon>
        <taxon>Neocallimastigaceae</taxon>
        <taxon>Neocallimastix</taxon>
    </lineage>
</organism>
<evidence type="ECO:0000313" key="1">
    <source>
        <dbReference type="EMBL" id="ORY33164.1"/>
    </source>
</evidence>
<protein>
    <recommendedName>
        <fullName evidence="3">Retrotransposon Copia-like N-terminal domain-containing protein</fullName>
    </recommendedName>
</protein>
<dbReference type="AlphaFoldDB" id="A0A1Y2BEG9"/>
<dbReference type="EMBL" id="MCOG01000161">
    <property type="protein sequence ID" value="ORY33164.1"/>
    <property type="molecule type" value="Genomic_DNA"/>
</dbReference>
<evidence type="ECO:0000313" key="2">
    <source>
        <dbReference type="Proteomes" id="UP000193920"/>
    </source>
</evidence>
<proteinExistence type="predicted"/>
<dbReference type="Proteomes" id="UP000193920">
    <property type="component" value="Unassembled WGS sequence"/>
</dbReference>
<reference evidence="1 2" key="1">
    <citation type="submission" date="2016-08" db="EMBL/GenBank/DDBJ databases">
        <title>A Parts List for Fungal Cellulosomes Revealed by Comparative Genomics.</title>
        <authorList>
            <consortium name="DOE Joint Genome Institute"/>
            <person name="Haitjema C.H."/>
            <person name="Gilmore S.P."/>
            <person name="Henske J.K."/>
            <person name="Solomon K.V."/>
            <person name="De Groot R."/>
            <person name="Kuo A."/>
            <person name="Mondo S.J."/>
            <person name="Salamov A.A."/>
            <person name="Labutti K."/>
            <person name="Zhao Z."/>
            <person name="Chiniquy J."/>
            <person name="Barry K."/>
            <person name="Brewer H.M."/>
            <person name="Purvine S.O."/>
            <person name="Wright A.T."/>
            <person name="Boxma B."/>
            <person name="Van Alen T."/>
            <person name="Hackstein J.H."/>
            <person name="Baker S.E."/>
            <person name="Grigoriev I.V."/>
            <person name="O'Malley M.A."/>
        </authorList>
    </citation>
    <scope>NUCLEOTIDE SEQUENCE [LARGE SCALE GENOMIC DNA]</scope>
    <source>
        <strain evidence="1 2">G1</strain>
    </source>
</reference>
<keyword evidence="2" id="KW-1185">Reference proteome</keyword>
<name>A0A1Y2BEG9_9FUNG</name>
<gene>
    <name evidence="1" type="ORF">LY90DRAFT_512108</name>
</gene>
<accession>A0A1Y2BEG9</accession>